<dbReference type="Pfam" id="PF18401">
    <property type="entry name" value="Thioredoxin_13"/>
    <property type="match status" value="1"/>
</dbReference>
<dbReference type="KEGG" id="fcy:FRACYDRAFT_232579"/>
<dbReference type="Gene3D" id="3.90.550.10">
    <property type="entry name" value="Spore Coat Polysaccharide Biosynthesis Protein SpsA, Chain A"/>
    <property type="match status" value="1"/>
</dbReference>
<dbReference type="GO" id="GO:0036503">
    <property type="term" value="P:ERAD pathway"/>
    <property type="evidence" value="ECO:0007669"/>
    <property type="project" value="TreeGrafter"/>
</dbReference>
<evidence type="ECO:0000313" key="11">
    <source>
        <dbReference type="EMBL" id="OEU23751.1"/>
    </source>
</evidence>
<evidence type="ECO:0000313" key="12">
    <source>
        <dbReference type="Proteomes" id="UP000095751"/>
    </source>
</evidence>
<dbReference type="Pfam" id="PF18404">
    <property type="entry name" value="Glyco_transf_24"/>
    <property type="match status" value="1"/>
</dbReference>
<feature type="domain" description="UGGT thioredoxin-like" evidence="9">
    <location>
        <begin position="587"/>
        <end position="865"/>
    </location>
</feature>
<dbReference type="InterPro" id="IPR040497">
    <property type="entry name" value="Glyco_transf_24"/>
</dbReference>
<feature type="chain" id="PRO_5009193746" evidence="7">
    <location>
        <begin position="31"/>
        <end position="1729"/>
    </location>
</feature>
<proteinExistence type="predicted"/>
<keyword evidence="3 7" id="KW-0732">Signal</keyword>
<evidence type="ECO:0000256" key="2">
    <source>
        <dbReference type="ARBA" id="ARBA00004319"/>
    </source>
</evidence>
<comment type="cofactor">
    <cofactor evidence="1">
        <name>Ca(2+)</name>
        <dbReference type="ChEBI" id="CHEBI:29108"/>
    </cofactor>
</comment>
<sequence>MHAISGPSSAVRIFVFLLVWTVLTHYSVDASLWSSVKGETDQVEGIDNENDNGNEELVSPIVNREIKVSVKAPWPSSSKHSVLCEAFAFLQGDHAFLDALTKNHGRDHLVSFERSTNYALELAREVEGLDDYDDDVDDELTTTTNLRLLKVALTMRAMSPTCELHRSLAHDRFPDLVEFLDTFGVIPTGGGDNGDEIIIQISADLPTSSIDLPMITKAERNALLLPNEVIRQGSKMIIVNDDETENNGEELCSTFVILYANLGGISFATFYRSLVENEIPVVVRHMGSDEDDQMETVLQGYGVRLDIRNVEYKVFDDKLSSIVDDSTQDVMVNLTKLGTNNDDDDVEATCVSGREDEDKINNQLTTQFLAGVNLTALGLSNDNDGDCNDENSVFKLQRQLWKLHRRFEKHGQLIPPAWQRRRLSIQAAAVVAHSSHPLITLQDVSQNLPSMASTLVHVNIPEDIEKVGESMENTLQRLMRMSGGGLWINGRSVHVERPSFNVFELIKLLKDEVEELERLERRLKPLFSSEDALVGLERIQDALIQGDSFFTENRNEEDAIDEDDEDPSGSSDSKNKGQYRIDLATGDDGSVIYMNDLENDRSYSQWTDSVSNMMIAMQYGMPPSVRRNLFTILVVVDPLEDDDDHANFGQALVNQLAQQEFPVRLAIVVVSQTDVDDCVQFSRDGKPCPVSKDYWLDRDDLPNVDELKNLKLTTRDIHRLYAYMRQKFADRSDVLIPYQLYLGSSLRQNPPSNKDFYSLYDLFTIHNQILLGLQIVSTRIPLEEIVISLQENEEDSKMSYGKAVMFAVDKGIKHGMSFINGRPLPTNEDDAEKLQKIFGEEQEVVFKMIMEKQITDSKPRNFYYKLIKGKKKDVFPRLHPLLTSSKSITSFKDIAHNFGLYSLMTPRSMINALPLDAGAIFVFEAVLELDTSKGLGLALNFLKAMDALPHTFGDIGIAAKYRIIPSNTGSTDLCKLFNSAGKLGFEKIEEILERLLSNPDASVDEYATLTDSSLCNDLSYLREELPSKNFITANGRVYNLDDLSLSFADIDLLTSMSLDASKTVTAMLKPYVDVAEAYDAIGKTTAFLLEENNVRGGRSGPEGRIASTEKKEKIDSNPLRFSWNGEVEGAKSLRTKVTAIVDPTTETAQRLSPLLLILRDELKLHLDLILAPRMELSGDSDIPISSYYRFVADPSAYQASVGGTGSPIAHFSNLPTDQILTLRMDVPEPWDVQQTLAIQDTDNLRCDLQSGCGDHPQTEIEMHRQMHVTNVEYGLEHLLFFGQCYETNQSPPNGLQLVLSKQKSKPSSEAVKKAHSADIEADGSIRMEKGSVEPFEKDHYSDTLVMKTVGYWQLRANPGVWDLKINENSRGAEIFQMVEGTMKRGSVRVTNSINSNKKQLVIGDFVGKNRGDLLLVKRKPGYEKASLFYDDNKNSFQDDDVVHVFSLATGHLYERFLKIMMLSVTKRTSAKVKFWLFENFLSPTFKASSIAMAKKIGCEVEFVTYKWPEWLRGQSEKQRIIWGYKILFLDVLFPLNVKKIIYVDSDQVIRGDLKELWNMDLNGAPYGYTPMCSSNEETLGFQFWKQGFWESHLRGKPYHISALYVVDLEKFRKDRVGDILREQYHALSADPNSLSNLDQDLPNYVQHQVPIFSLPQEWLWCESWCSNETKAEAKTIDLCNNPLHKEPKVSMAKRIISGDLFAESWIDLDAEVEKYESDYIAEASASSSS</sequence>
<dbReference type="InterPro" id="IPR040694">
    <property type="entry name" value="UGGT_TRXL_2"/>
</dbReference>
<evidence type="ECO:0000256" key="4">
    <source>
        <dbReference type="ARBA" id="ARBA00022824"/>
    </source>
</evidence>
<dbReference type="GO" id="GO:0051082">
    <property type="term" value="F:unfolded protein binding"/>
    <property type="evidence" value="ECO:0007669"/>
    <property type="project" value="TreeGrafter"/>
</dbReference>
<protein>
    <submittedName>
        <fullName evidence="11">Putative UDP-glucose:glyco protein glucosyltransferase</fullName>
    </submittedName>
</protein>
<evidence type="ECO:0000256" key="5">
    <source>
        <dbReference type="ARBA" id="ARBA00023180"/>
    </source>
</evidence>
<feature type="domain" description="UGGT thioredoxin-like" evidence="8">
    <location>
        <begin position="417"/>
        <end position="520"/>
    </location>
</feature>
<keyword evidence="11" id="KW-0808">Transferase</keyword>
<dbReference type="InterPro" id="IPR040692">
    <property type="entry name" value="UGGT_TRXL_3"/>
</dbReference>
<dbReference type="GO" id="GO:0018279">
    <property type="term" value="P:protein N-linked glycosylation via asparagine"/>
    <property type="evidence" value="ECO:0007669"/>
    <property type="project" value="TreeGrafter"/>
</dbReference>
<feature type="signal peptide" evidence="7">
    <location>
        <begin position="1"/>
        <end position="30"/>
    </location>
</feature>
<dbReference type="GO" id="GO:0003980">
    <property type="term" value="F:UDP-glucose:glycoprotein glucosyltransferase activity"/>
    <property type="evidence" value="ECO:0007669"/>
    <property type="project" value="InterPro"/>
</dbReference>
<feature type="domain" description="Glucosyltransferase 24 catalytic" evidence="10">
    <location>
        <begin position="1442"/>
        <end position="1713"/>
    </location>
</feature>
<dbReference type="InterPro" id="IPR009448">
    <property type="entry name" value="UDP-g_GGtrans"/>
</dbReference>
<dbReference type="PANTHER" id="PTHR11226">
    <property type="entry name" value="UDP-GLUCOSE GLYCOPROTEIN:GLUCOSYLTRANSFERASE"/>
    <property type="match status" value="1"/>
</dbReference>
<evidence type="ECO:0000256" key="6">
    <source>
        <dbReference type="SAM" id="MobiDB-lite"/>
    </source>
</evidence>
<dbReference type="InterPro" id="IPR029044">
    <property type="entry name" value="Nucleotide-diphossugar_trans"/>
</dbReference>
<dbReference type="Pfam" id="PF18402">
    <property type="entry name" value="Thioredoxin_14"/>
    <property type="match status" value="1"/>
</dbReference>
<gene>
    <name evidence="11" type="ORF">FRACYDRAFT_232579</name>
</gene>
<evidence type="ECO:0000256" key="1">
    <source>
        <dbReference type="ARBA" id="ARBA00001913"/>
    </source>
</evidence>
<dbReference type="PANTHER" id="PTHR11226:SF0">
    <property type="entry name" value="UDP-GLUCOSE:GLYCOPROTEIN GLUCOSYLTRANSFERASE"/>
    <property type="match status" value="1"/>
</dbReference>
<dbReference type="InParanoid" id="A0A1E7G021"/>
<keyword evidence="5" id="KW-0325">Glycoprotein</keyword>
<dbReference type="OrthoDB" id="27683at2759"/>
<feature type="compositionally biased region" description="Acidic residues" evidence="6">
    <location>
        <begin position="558"/>
        <end position="567"/>
    </location>
</feature>
<organism evidence="11 12">
    <name type="scientific">Fragilariopsis cylindrus CCMP1102</name>
    <dbReference type="NCBI Taxonomy" id="635003"/>
    <lineage>
        <taxon>Eukaryota</taxon>
        <taxon>Sar</taxon>
        <taxon>Stramenopiles</taxon>
        <taxon>Ochrophyta</taxon>
        <taxon>Bacillariophyta</taxon>
        <taxon>Bacillariophyceae</taxon>
        <taxon>Bacillariophycidae</taxon>
        <taxon>Bacillariales</taxon>
        <taxon>Bacillariaceae</taxon>
        <taxon>Fragilariopsis</taxon>
    </lineage>
</organism>
<dbReference type="Pfam" id="PF06427">
    <property type="entry name" value="UDP-g_GGTase"/>
    <property type="match status" value="1"/>
</dbReference>
<dbReference type="EMBL" id="KV784353">
    <property type="protein sequence ID" value="OEU23751.1"/>
    <property type="molecule type" value="Genomic_DNA"/>
</dbReference>
<dbReference type="SUPFAM" id="SSF53448">
    <property type="entry name" value="Nucleotide-diphospho-sugar transferases"/>
    <property type="match status" value="1"/>
</dbReference>
<dbReference type="CDD" id="cd06432">
    <property type="entry name" value="GT8_HUGT1_C_like"/>
    <property type="match status" value="1"/>
</dbReference>
<keyword evidence="4" id="KW-0256">Endoplasmic reticulum</keyword>
<dbReference type="Proteomes" id="UP000095751">
    <property type="component" value="Unassembled WGS sequence"/>
</dbReference>
<comment type="subcellular location">
    <subcellularLocation>
        <location evidence="2">Endoplasmic reticulum lumen</location>
    </subcellularLocation>
</comment>
<evidence type="ECO:0000256" key="3">
    <source>
        <dbReference type="ARBA" id="ARBA00022729"/>
    </source>
</evidence>
<evidence type="ECO:0000256" key="7">
    <source>
        <dbReference type="SAM" id="SignalP"/>
    </source>
</evidence>
<name>A0A1E7G021_9STRA</name>
<evidence type="ECO:0000259" key="8">
    <source>
        <dbReference type="Pfam" id="PF18401"/>
    </source>
</evidence>
<accession>A0A1E7G021</accession>
<evidence type="ECO:0000259" key="9">
    <source>
        <dbReference type="Pfam" id="PF18402"/>
    </source>
</evidence>
<keyword evidence="12" id="KW-1185">Reference proteome</keyword>
<feature type="region of interest" description="Disordered" evidence="6">
    <location>
        <begin position="556"/>
        <end position="580"/>
    </location>
</feature>
<reference evidence="11 12" key="1">
    <citation type="submission" date="2016-09" db="EMBL/GenBank/DDBJ databases">
        <title>Extensive genetic diversity and differential bi-allelic expression allows diatom success in the polar Southern Ocean.</title>
        <authorList>
            <consortium name="DOE Joint Genome Institute"/>
            <person name="Mock T."/>
            <person name="Otillar R.P."/>
            <person name="Strauss J."/>
            <person name="Dupont C."/>
            <person name="Frickenhaus S."/>
            <person name="Maumus F."/>
            <person name="Mcmullan M."/>
            <person name="Sanges R."/>
            <person name="Schmutz J."/>
            <person name="Toseland A."/>
            <person name="Valas R."/>
            <person name="Veluchamy A."/>
            <person name="Ward B.J."/>
            <person name="Allen A."/>
            <person name="Barry K."/>
            <person name="Falciatore A."/>
            <person name="Ferrante M."/>
            <person name="Fortunato A.E."/>
            <person name="Gloeckner G."/>
            <person name="Gruber A."/>
            <person name="Hipkin R."/>
            <person name="Janech M."/>
            <person name="Kroth P."/>
            <person name="Leese F."/>
            <person name="Lindquist E."/>
            <person name="Lyon B.R."/>
            <person name="Martin J."/>
            <person name="Mayer C."/>
            <person name="Parker M."/>
            <person name="Quesneville H."/>
            <person name="Raymond J."/>
            <person name="Uhlig C."/>
            <person name="Valentin K.U."/>
            <person name="Worden A.Z."/>
            <person name="Armbrust E.V."/>
            <person name="Bowler C."/>
            <person name="Green B."/>
            <person name="Moulton V."/>
            <person name="Van Oosterhout C."/>
            <person name="Grigoriev I."/>
        </authorList>
    </citation>
    <scope>NUCLEOTIDE SEQUENCE [LARGE SCALE GENOMIC DNA]</scope>
    <source>
        <strain evidence="11 12">CCMP1102</strain>
    </source>
</reference>
<evidence type="ECO:0000259" key="10">
    <source>
        <dbReference type="Pfam" id="PF18404"/>
    </source>
</evidence>
<dbReference type="GO" id="GO:0005788">
    <property type="term" value="C:endoplasmic reticulum lumen"/>
    <property type="evidence" value="ECO:0007669"/>
    <property type="project" value="UniProtKB-SubCell"/>
</dbReference>